<comment type="caution">
    <text evidence="8">The sequence shown here is derived from an EMBL/GenBank/DDBJ whole genome shotgun (WGS) entry which is preliminary data.</text>
</comment>
<organism evidence="8 9">
    <name type="scientific">Longimycelium tulufanense</name>
    <dbReference type="NCBI Taxonomy" id="907463"/>
    <lineage>
        <taxon>Bacteria</taxon>
        <taxon>Bacillati</taxon>
        <taxon>Actinomycetota</taxon>
        <taxon>Actinomycetes</taxon>
        <taxon>Pseudonocardiales</taxon>
        <taxon>Pseudonocardiaceae</taxon>
        <taxon>Longimycelium</taxon>
    </lineage>
</organism>
<protein>
    <recommendedName>
        <fullName evidence="10">Flippase-like domain-containing protein</fullName>
    </recommendedName>
</protein>
<name>A0A8J3FVV9_9PSEU</name>
<evidence type="ECO:0000256" key="2">
    <source>
        <dbReference type="ARBA" id="ARBA00022475"/>
    </source>
</evidence>
<feature type="transmembrane region" description="Helical" evidence="7">
    <location>
        <begin position="226"/>
        <end position="248"/>
    </location>
</feature>
<feature type="transmembrane region" description="Helical" evidence="7">
    <location>
        <begin position="91"/>
        <end position="109"/>
    </location>
</feature>
<evidence type="ECO:0000256" key="3">
    <source>
        <dbReference type="ARBA" id="ARBA00022692"/>
    </source>
</evidence>
<keyword evidence="9" id="KW-1185">Reference proteome</keyword>
<accession>A0A8J3FVV9</accession>
<feature type="transmembrane region" description="Helical" evidence="7">
    <location>
        <begin position="198"/>
        <end position="220"/>
    </location>
</feature>
<dbReference type="GO" id="GO:0005886">
    <property type="term" value="C:plasma membrane"/>
    <property type="evidence" value="ECO:0007669"/>
    <property type="project" value="UniProtKB-SubCell"/>
</dbReference>
<sequence length="399" mass="40726">MAEAEDPLTIEQAVLPRPAYGRTAPPGAASPVSGALAVVPASGDLSTATPALTTEVADSGTASARAREAADTVGPEGASAGKAGVLLRRGLLVLVLAGAAWALVAHWHQVWATVLAVPGPALVASMLALLAGLVAGTVSWRVVVDDLGEPVGTFRGAQIMLVGQLGKYVPGSVWAYLLQMELGRAVGLPRARIFTASLLHVGIGVVGSLVLGLLALPVALTDHPETLWLFLLLPVGLAALHPRVLSWGASRVLRLLRRSPLERPLQWPVVLRALGLVLLSYTLFGLHLWLLATSLGARGWSGLTVCIGAMAMGLVVGMFAFLLPSGLGAREAVVVAALLASGMSVVEAGAFAALSRMMFTVADLAMAGGAALLARWRAPAPVSSVPASSVAASPVQGTA</sequence>
<dbReference type="AlphaFoldDB" id="A0A8J3FVV9"/>
<evidence type="ECO:0000256" key="1">
    <source>
        <dbReference type="ARBA" id="ARBA00004651"/>
    </source>
</evidence>
<keyword evidence="2" id="KW-1003">Cell membrane</keyword>
<keyword evidence="3 7" id="KW-0812">Transmembrane</keyword>
<evidence type="ECO:0000256" key="6">
    <source>
        <dbReference type="SAM" id="MobiDB-lite"/>
    </source>
</evidence>
<dbReference type="Proteomes" id="UP000637578">
    <property type="component" value="Unassembled WGS sequence"/>
</dbReference>
<feature type="transmembrane region" description="Helical" evidence="7">
    <location>
        <begin position="269"/>
        <end position="290"/>
    </location>
</feature>
<evidence type="ECO:0000313" key="9">
    <source>
        <dbReference type="Proteomes" id="UP000637578"/>
    </source>
</evidence>
<keyword evidence="5 7" id="KW-0472">Membrane</keyword>
<dbReference type="InterPro" id="IPR022791">
    <property type="entry name" value="L-PG_synthase/AglD"/>
</dbReference>
<proteinExistence type="predicted"/>
<feature type="transmembrane region" description="Helical" evidence="7">
    <location>
        <begin position="302"/>
        <end position="323"/>
    </location>
</feature>
<evidence type="ECO:0000256" key="5">
    <source>
        <dbReference type="ARBA" id="ARBA00023136"/>
    </source>
</evidence>
<feature type="transmembrane region" description="Helical" evidence="7">
    <location>
        <begin position="332"/>
        <end position="351"/>
    </location>
</feature>
<evidence type="ECO:0000256" key="4">
    <source>
        <dbReference type="ARBA" id="ARBA00022989"/>
    </source>
</evidence>
<reference evidence="8" key="2">
    <citation type="submission" date="2020-09" db="EMBL/GenBank/DDBJ databases">
        <authorList>
            <person name="Sun Q."/>
            <person name="Zhou Y."/>
        </authorList>
    </citation>
    <scope>NUCLEOTIDE SEQUENCE</scope>
    <source>
        <strain evidence="8">CGMCC 4.5737</strain>
    </source>
</reference>
<reference evidence="8" key="1">
    <citation type="journal article" date="2014" name="Int. J. Syst. Evol. Microbiol.">
        <title>Complete genome sequence of Corynebacterium casei LMG S-19264T (=DSM 44701T), isolated from a smear-ripened cheese.</title>
        <authorList>
            <consortium name="US DOE Joint Genome Institute (JGI-PGF)"/>
            <person name="Walter F."/>
            <person name="Albersmeier A."/>
            <person name="Kalinowski J."/>
            <person name="Ruckert C."/>
        </authorList>
    </citation>
    <scope>NUCLEOTIDE SEQUENCE</scope>
    <source>
        <strain evidence="8">CGMCC 4.5737</strain>
    </source>
</reference>
<evidence type="ECO:0000313" key="8">
    <source>
        <dbReference type="EMBL" id="GGM47928.1"/>
    </source>
</evidence>
<evidence type="ECO:0008006" key="10">
    <source>
        <dbReference type="Google" id="ProtNLM"/>
    </source>
</evidence>
<dbReference type="Pfam" id="PF03706">
    <property type="entry name" value="LPG_synthase_TM"/>
    <property type="match status" value="1"/>
</dbReference>
<gene>
    <name evidence="8" type="ORF">GCM10012275_18730</name>
</gene>
<keyword evidence="4 7" id="KW-1133">Transmembrane helix</keyword>
<evidence type="ECO:0000256" key="7">
    <source>
        <dbReference type="SAM" id="Phobius"/>
    </source>
</evidence>
<feature type="region of interest" description="Disordered" evidence="6">
    <location>
        <begin position="54"/>
        <end position="78"/>
    </location>
</feature>
<dbReference type="EMBL" id="BMMK01000006">
    <property type="protein sequence ID" value="GGM47928.1"/>
    <property type="molecule type" value="Genomic_DNA"/>
</dbReference>
<comment type="subcellular location">
    <subcellularLocation>
        <location evidence="1">Cell membrane</location>
        <topology evidence="1">Multi-pass membrane protein</topology>
    </subcellularLocation>
</comment>
<feature type="transmembrane region" description="Helical" evidence="7">
    <location>
        <begin position="121"/>
        <end position="143"/>
    </location>
</feature>